<accession>A0A0F7SVD7</accession>
<feature type="binding site" evidence="10">
    <location>
        <position position="454"/>
    </location>
    <ligand>
        <name>Zn(2+)</name>
        <dbReference type="ChEBI" id="CHEBI:29105"/>
        <label>1</label>
    </ligand>
</feature>
<dbReference type="InterPro" id="IPR042020">
    <property type="entry name" value="ING3_PHD"/>
</dbReference>
<feature type="compositionally biased region" description="Basic residues" evidence="12">
    <location>
        <begin position="329"/>
        <end position="348"/>
    </location>
</feature>
<evidence type="ECO:0000313" key="14">
    <source>
        <dbReference type="EMBL" id="CED83913.1"/>
    </source>
</evidence>
<keyword evidence="7" id="KW-0156">Chromatin regulator</keyword>
<dbReference type="InterPro" id="IPR001965">
    <property type="entry name" value="Znf_PHD"/>
</dbReference>
<evidence type="ECO:0000256" key="6">
    <source>
        <dbReference type="ARBA" id="ARBA00022833"/>
    </source>
</evidence>
<evidence type="ECO:0000256" key="8">
    <source>
        <dbReference type="ARBA" id="ARBA00023242"/>
    </source>
</evidence>
<feature type="compositionally biased region" description="Gly residues" evidence="12">
    <location>
        <begin position="277"/>
        <end position="291"/>
    </location>
</feature>
<dbReference type="AlphaFoldDB" id="A0A0F7SVD7"/>
<feature type="binding site" evidence="10">
    <location>
        <position position="465"/>
    </location>
    <ligand>
        <name>Zn(2+)</name>
        <dbReference type="ChEBI" id="CHEBI:29105"/>
        <label>2</label>
    </ligand>
</feature>
<feature type="site" description="Histone H3K4me3 binding" evidence="9">
    <location>
        <position position="466"/>
    </location>
</feature>
<dbReference type="InterPro" id="IPR013083">
    <property type="entry name" value="Znf_RING/FYVE/PHD"/>
</dbReference>
<feature type="binding site" evidence="10">
    <location>
        <position position="452"/>
    </location>
    <ligand>
        <name>Zn(2+)</name>
        <dbReference type="ChEBI" id="CHEBI:29105"/>
        <label>1</label>
    </ligand>
</feature>
<dbReference type="Gene3D" id="6.10.140.1740">
    <property type="match status" value="1"/>
</dbReference>
<dbReference type="GO" id="GO:0000785">
    <property type="term" value="C:chromatin"/>
    <property type="evidence" value="ECO:0007669"/>
    <property type="project" value="UniProtKB-ARBA"/>
</dbReference>
<evidence type="ECO:0000256" key="1">
    <source>
        <dbReference type="ARBA" id="ARBA00004123"/>
    </source>
</evidence>
<feature type="compositionally biased region" description="Polar residues" evidence="12">
    <location>
        <begin position="301"/>
        <end position="310"/>
    </location>
</feature>
<dbReference type="GO" id="GO:0006355">
    <property type="term" value="P:regulation of DNA-templated transcription"/>
    <property type="evidence" value="ECO:0007669"/>
    <property type="project" value="TreeGrafter"/>
</dbReference>
<dbReference type="InterPro" id="IPR028651">
    <property type="entry name" value="ING_fam"/>
</dbReference>
<feature type="region of interest" description="Disordered" evidence="12">
    <location>
        <begin position="414"/>
        <end position="445"/>
    </location>
</feature>
<proteinExistence type="inferred from homology"/>
<dbReference type="PROSITE" id="PS01359">
    <property type="entry name" value="ZF_PHD_1"/>
    <property type="match status" value="1"/>
</dbReference>
<protein>
    <recommendedName>
        <fullName evidence="3">Inhibitor of growth protein 3</fullName>
    </recommendedName>
</protein>
<feature type="site" description="Histone H3K4me3 binding" evidence="9">
    <location>
        <position position="474"/>
    </location>
</feature>
<feature type="binding site" evidence="10">
    <location>
        <position position="495"/>
    </location>
    <ligand>
        <name>Zn(2+)</name>
        <dbReference type="ChEBI" id="CHEBI:29105"/>
        <label>2</label>
    </ligand>
</feature>
<dbReference type="Gene3D" id="3.30.40.10">
    <property type="entry name" value="Zinc/RING finger domain, C3HC4 (zinc finger)"/>
    <property type="match status" value="1"/>
</dbReference>
<feature type="site" description="Histone H3K4me3 binding" evidence="9">
    <location>
        <position position="451"/>
    </location>
</feature>
<name>A0A0F7SVD7_PHARH</name>
<dbReference type="CDD" id="cd15585">
    <property type="entry name" value="PHD_ING3"/>
    <property type="match status" value="1"/>
</dbReference>
<evidence type="ECO:0000259" key="13">
    <source>
        <dbReference type="PROSITE" id="PS50016"/>
    </source>
</evidence>
<comment type="similarity">
    <text evidence="2">Belongs to the ING family.</text>
</comment>
<dbReference type="GO" id="GO:0005634">
    <property type="term" value="C:nucleus"/>
    <property type="evidence" value="ECO:0007669"/>
    <property type="project" value="UniProtKB-SubCell"/>
</dbReference>
<feature type="region of interest" description="Disordered" evidence="12">
    <location>
        <begin position="122"/>
        <end position="234"/>
    </location>
</feature>
<evidence type="ECO:0000256" key="4">
    <source>
        <dbReference type="ARBA" id="ARBA00022723"/>
    </source>
</evidence>
<feature type="region of interest" description="Disordered" evidence="12">
    <location>
        <begin position="503"/>
        <end position="523"/>
    </location>
</feature>
<evidence type="ECO:0000256" key="7">
    <source>
        <dbReference type="ARBA" id="ARBA00022853"/>
    </source>
</evidence>
<evidence type="ECO:0000256" key="11">
    <source>
        <dbReference type="PROSITE-ProRule" id="PRU00146"/>
    </source>
</evidence>
<feature type="binding site" evidence="10">
    <location>
        <position position="470"/>
    </location>
    <ligand>
        <name>Zn(2+)</name>
        <dbReference type="ChEBI" id="CHEBI:29105"/>
        <label>2</label>
    </ligand>
</feature>
<dbReference type="GO" id="GO:0008270">
    <property type="term" value="F:zinc ion binding"/>
    <property type="evidence" value="ECO:0007669"/>
    <property type="project" value="UniProtKB-KW"/>
</dbReference>
<keyword evidence="6 10" id="KW-0862">Zinc</keyword>
<keyword evidence="4 10" id="KW-0479">Metal-binding</keyword>
<dbReference type="EMBL" id="LN483157">
    <property type="protein sequence ID" value="CED83913.1"/>
    <property type="molecule type" value="Genomic_DNA"/>
</dbReference>
<keyword evidence="5 11" id="KW-0863">Zinc-finger</keyword>
<feature type="compositionally biased region" description="Gly residues" evidence="12">
    <location>
        <begin position="417"/>
        <end position="428"/>
    </location>
</feature>
<dbReference type="PANTHER" id="PTHR10333">
    <property type="entry name" value="INHIBITOR OF GROWTH PROTEIN"/>
    <property type="match status" value="1"/>
</dbReference>
<dbReference type="GO" id="GO:0006325">
    <property type="term" value="P:chromatin organization"/>
    <property type="evidence" value="ECO:0007669"/>
    <property type="project" value="UniProtKB-KW"/>
</dbReference>
<dbReference type="PANTHER" id="PTHR10333:SF42">
    <property type="entry name" value="INHIBITOR OF GROWTH PROTEIN 5"/>
    <property type="match status" value="1"/>
</dbReference>
<feature type="compositionally biased region" description="Polar residues" evidence="12">
    <location>
        <begin position="189"/>
        <end position="207"/>
    </location>
</feature>
<evidence type="ECO:0000256" key="10">
    <source>
        <dbReference type="PIRSR" id="PIRSR628651-51"/>
    </source>
</evidence>
<evidence type="ECO:0000256" key="9">
    <source>
        <dbReference type="PIRSR" id="PIRSR628651-50"/>
    </source>
</evidence>
<dbReference type="InterPro" id="IPR019787">
    <property type="entry name" value="Znf_PHD-finger"/>
</dbReference>
<dbReference type="SMART" id="SM01408">
    <property type="entry name" value="ING"/>
    <property type="match status" value="1"/>
</dbReference>
<feature type="binding site" evidence="10">
    <location>
        <position position="492"/>
    </location>
    <ligand>
        <name>Zn(2+)</name>
        <dbReference type="ChEBI" id="CHEBI:29105"/>
        <label>2</label>
    </ligand>
</feature>
<reference evidence="14" key="1">
    <citation type="submission" date="2014-08" db="EMBL/GenBank/DDBJ databases">
        <authorList>
            <person name="Sharma Rahul"/>
            <person name="Thines Marco"/>
        </authorList>
    </citation>
    <scope>NUCLEOTIDE SEQUENCE</scope>
</reference>
<dbReference type="SUPFAM" id="SSF57903">
    <property type="entry name" value="FYVE/PHD zinc finger"/>
    <property type="match status" value="1"/>
</dbReference>
<dbReference type="InterPro" id="IPR011011">
    <property type="entry name" value="Znf_FYVE_PHD"/>
</dbReference>
<feature type="region of interest" description="Disordered" evidence="12">
    <location>
        <begin position="260"/>
        <end position="388"/>
    </location>
</feature>
<comment type="subcellular location">
    <subcellularLocation>
        <location evidence="1">Nucleus</location>
    </subcellularLocation>
</comment>
<dbReference type="InterPro" id="IPR024610">
    <property type="entry name" value="ING_N_histone-binding"/>
</dbReference>
<feature type="binding site" evidence="10">
    <location>
        <position position="476"/>
    </location>
    <ligand>
        <name>Zn(2+)</name>
        <dbReference type="ChEBI" id="CHEBI:29105"/>
        <label>1</label>
    </ligand>
</feature>
<dbReference type="InterPro" id="IPR019786">
    <property type="entry name" value="Zinc_finger_PHD-type_CS"/>
</dbReference>
<feature type="compositionally biased region" description="Polar residues" evidence="12">
    <location>
        <begin position="215"/>
        <end position="232"/>
    </location>
</feature>
<evidence type="ECO:0000256" key="5">
    <source>
        <dbReference type="ARBA" id="ARBA00022771"/>
    </source>
</evidence>
<evidence type="ECO:0000256" key="3">
    <source>
        <dbReference type="ARBA" id="ARBA00021181"/>
    </source>
</evidence>
<feature type="site" description="Histone H3K4me3 binding" evidence="9">
    <location>
        <position position="462"/>
    </location>
</feature>
<dbReference type="SMART" id="SM00249">
    <property type="entry name" value="PHD"/>
    <property type="match status" value="1"/>
</dbReference>
<evidence type="ECO:0000256" key="12">
    <source>
        <dbReference type="SAM" id="MobiDB-lite"/>
    </source>
</evidence>
<feature type="domain" description="PHD-type" evidence="13">
    <location>
        <begin position="449"/>
        <end position="498"/>
    </location>
</feature>
<dbReference type="PROSITE" id="PS50016">
    <property type="entry name" value="ZF_PHD_2"/>
    <property type="match status" value="1"/>
</dbReference>
<organism evidence="14">
    <name type="scientific">Phaffia rhodozyma</name>
    <name type="common">Yeast</name>
    <name type="synonym">Xanthophyllomyces dendrorhous</name>
    <dbReference type="NCBI Taxonomy" id="264483"/>
    <lineage>
        <taxon>Eukaryota</taxon>
        <taxon>Fungi</taxon>
        <taxon>Dikarya</taxon>
        <taxon>Basidiomycota</taxon>
        <taxon>Agaricomycotina</taxon>
        <taxon>Tremellomycetes</taxon>
        <taxon>Cystofilobasidiales</taxon>
        <taxon>Mrakiaceae</taxon>
        <taxon>Phaffia</taxon>
    </lineage>
</organism>
<sequence length="523" mass="53291">MAHSPISHDLITVANFADTLDALPLELTRGFSDLRELDAVLSSSLIHLTESIKALTSILLDPTATPAERLAILREVAVFAQRFKLGGEDKIRVVGGAKRPLNSIESTLLTARSAVQAEGTLFLPPTIPGKRTRATRGGANAHADPSGSVKSRQDDWDESLPAGTKSPAKTNGSTAGGRRKDKKKADPSRNGSPALSTLGSQIGTSGVSPRISHAEPTSRQPRGNRAESSQPKNAEIPNAVEHLNLVDSVTSLGDGYGAGIDNLDAGDVGKKARSRGGRGNGGSSGGAGAGAGQKNSRHSSPETSTANTSRALEDEDDNTNSNTGTAGGSKHRRNPAGVKKRNGSHKAKASSQPGGPDVDMATGGGAGGGSSDSDENGPTRTVSAVVGSGGGPFPSSRFIGHGAEAAAASAIAAGSSGAPGVGPAGGGSTNPTGASQETEGEGGEGGDKRNYCYCNDISYGEMIGCDDMDCEIEWFHLTCLNLDAPPAGTWHCPTCAKRRADAAAAKERQKQARGARGQARAAR</sequence>
<keyword evidence="8" id="KW-0539">Nucleus</keyword>
<evidence type="ECO:0000256" key="2">
    <source>
        <dbReference type="ARBA" id="ARBA00010210"/>
    </source>
</evidence>
<feature type="binding site" evidence="10">
    <location>
        <position position="479"/>
    </location>
    <ligand>
        <name>Zn(2+)</name>
        <dbReference type="ChEBI" id="CHEBI:29105"/>
        <label>1</label>
    </ligand>
</feature>
<feature type="compositionally biased region" description="Low complexity" evidence="12">
    <location>
        <begin position="512"/>
        <end position="523"/>
    </location>
</feature>